<gene>
    <name evidence="1" type="ordered locus">Taci_0740</name>
</gene>
<dbReference type="OrthoDB" id="7475273at2"/>
<sequence>MRYHVPAEVRDVDGIFVPFYLVEVEFLSRPLLGRASYVRARGLVHGVFGNVVQMDPPDLGLLDPEELPGWARAMPVLDFRVDPDRAVRAVLDRISPSYSLMGLKLPTVRGGLEGRANPFEAMYVARDRVLWDPFTGEACQDPLILGAFSLGRRVPGLSGS</sequence>
<evidence type="ECO:0000313" key="1">
    <source>
        <dbReference type="EMBL" id="ACZ18973.1"/>
    </source>
</evidence>
<dbReference type="EnsemblBacteria" id="ACZ18973">
    <property type="protein sequence ID" value="ACZ18973"/>
    <property type="gene ID" value="Taci_0740"/>
</dbReference>
<dbReference type="Proteomes" id="UP000002030">
    <property type="component" value="Chromosome"/>
</dbReference>
<accession>D1B9M0</accession>
<dbReference type="EMBL" id="CP001818">
    <property type="protein sequence ID" value="ACZ18973.1"/>
    <property type="molecule type" value="Genomic_DNA"/>
</dbReference>
<proteinExistence type="predicted"/>
<name>D1B9M0_THEAS</name>
<reference evidence="1 2" key="1">
    <citation type="journal article" date="2009" name="Stand. Genomic Sci.">
        <title>Complete genome sequence of Thermanaerovibrio acidaminovorans type strain (Su883).</title>
        <authorList>
            <person name="Chovatia M."/>
            <person name="Sikorski J."/>
            <person name="Schroder M."/>
            <person name="Lapidus A."/>
            <person name="Nolan M."/>
            <person name="Tice H."/>
            <person name="Glavina Del Rio T."/>
            <person name="Copeland A."/>
            <person name="Cheng J.F."/>
            <person name="Lucas S."/>
            <person name="Chen F."/>
            <person name="Bruce D."/>
            <person name="Goodwin L."/>
            <person name="Pitluck S."/>
            <person name="Ivanova N."/>
            <person name="Mavromatis K."/>
            <person name="Ovchinnikova G."/>
            <person name="Pati A."/>
            <person name="Chen A."/>
            <person name="Palaniappan K."/>
            <person name="Land M."/>
            <person name="Hauser L."/>
            <person name="Chang Y.J."/>
            <person name="Jeffries C.D."/>
            <person name="Chain P."/>
            <person name="Saunders E."/>
            <person name="Detter J.C."/>
            <person name="Brettin T."/>
            <person name="Rohde M."/>
            <person name="Goker M."/>
            <person name="Spring S."/>
            <person name="Bristow J."/>
            <person name="Markowitz V."/>
            <person name="Hugenholtz P."/>
            <person name="Kyrpides N.C."/>
            <person name="Klenk H.P."/>
            <person name="Eisen J.A."/>
        </authorList>
    </citation>
    <scope>NUCLEOTIDE SEQUENCE [LARGE SCALE GENOMIC DNA]</scope>
    <source>
        <strain evidence="2">ATCC 49978 / DSM 6589 / Su883</strain>
    </source>
</reference>
<evidence type="ECO:0000313" key="2">
    <source>
        <dbReference type="Proteomes" id="UP000002030"/>
    </source>
</evidence>
<dbReference type="HOGENOM" id="CLU_1712426_0_0_0"/>
<keyword evidence="2" id="KW-1185">Reference proteome</keyword>
<dbReference type="KEGG" id="tai:Taci_0740"/>
<protein>
    <submittedName>
        <fullName evidence="1">Uncharacterized protein</fullName>
    </submittedName>
</protein>
<dbReference type="RefSeq" id="WP_012869488.1">
    <property type="nucleotide sequence ID" value="NC_013522.1"/>
</dbReference>
<dbReference type="AlphaFoldDB" id="D1B9M0"/>
<organism evidence="1 2">
    <name type="scientific">Thermanaerovibrio acidaminovorans (strain ATCC 49978 / DSM 6589 / Su883)</name>
    <name type="common">Selenomonas acidaminovorans</name>
    <dbReference type="NCBI Taxonomy" id="525903"/>
    <lineage>
        <taxon>Bacteria</taxon>
        <taxon>Thermotogati</taxon>
        <taxon>Synergistota</taxon>
        <taxon>Synergistia</taxon>
        <taxon>Synergistales</taxon>
        <taxon>Synergistaceae</taxon>
        <taxon>Thermanaerovibrio</taxon>
    </lineage>
</organism>